<accession>A0ABR5E7M4</accession>
<proteinExistence type="predicted"/>
<feature type="region of interest" description="Disordered" evidence="1">
    <location>
        <begin position="21"/>
        <end position="71"/>
    </location>
</feature>
<feature type="compositionally biased region" description="Basic residues" evidence="1">
    <location>
        <begin position="61"/>
        <end position="71"/>
    </location>
</feature>
<sequence>MEFSGSVPCFPRTPIQGVTKWSVVSKRSGSIHQIKKTQETKNNQLPKNSNTRRNKVERCFQKKRKYPPNEI</sequence>
<organism evidence="2 3">
    <name type="scientific">Listeria seeligeri</name>
    <dbReference type="NCBI Taxonomy" id="1640"/>
    <lineage>
        <taxon>Bacteria</taxon>
        <taxon>Bacillati</taxon>
        <taxon>Bacillota</taxon>
        <taxon>Bacilli</taxon>
        <taxon>Bacillales</taxon>
        <taxon>Listeriaceae</taxon>
        <taxon>Listeria</taxon>
    </lineage>
</organism>
<protein>
    <submittedName>
        <fullName evidence="2">Uncharacterized protein</fullName>
    </submittedName>
</protein>
<dbReference type="EMBL" id="JYOM01000013">
    <property type="protein sequence ID" value="KKD45825.1"/>
    <property type="molecule type" value="Genomic_DNA"/>
</dbReference>
<evidence type="ECO:0000313" key="3">
    <source>
        <dbReference type="Proteomes" id="UP000033536"/>
    </source>
</evidence>
<keyword evidence="3" id="KW-1185">Reference proteome</keyword>
<evidence type="ECO:0000313" key="2">
    <source>
        <dbReference type="EMBL" id="KKD45825.1"/>
    </source>
</evidence>
<name>A0ABR5E7M4_LISSE</name>
<reference evidence="2 3" key="1">
    <citation type="submission" date="2015-02" db="EMBL/GenBank/DDBJ databases">
        <title>Sequencing of Listeria spp. dairy environmental strains.</title>
        <authorList>
            <person name="Muhterem-Uyar M."/>
            <person name="Wagner M."/>
            <person name="Schmitz-Esser S."/>
            <person name="Stessl B."/>
        </authorList>
    </citation>
    <scope>NUCLEOTIDE SEQUENCE [LARGE SCALE GENOMIC DNA]</scope>
    <source>
        <strain evidence="2 3">7KSM</strain>
    </source>
</reference>
<gene>
    <name evidence="2" type="ORF">UQ68_08035</name>
</gene>
<comment type="caution">
    <text evidence="2">The sequence shown here is derived from an EMBL/GenBank/DDBJ whole genome shotgun (WGS) entry which is preliminary data.</text>
</comment>
<feature type="compositionally biased region" description="Polar residues" evidence="1">
    <location>
        <begin position="40"/>
        <end position="49"/>
    </location>
</feature>
<evidence type="ECO:0000256" key="1">
    <source>
        <dbReference type="SAM" id="MobiDB-lite"/>
    </source>
</evidence>
<dbReference type="Proteomes" id="UP000033536">
    <property type="component" value="Unassembled WGS sequence"/>
</dbReference>